<evidence type="ECO:0000256" key="2">
    <source>
        <dbReference type="ARBA" id="ARBA00022679"/>
    </source>
</evidence>
<reference evidence="5 6" key="1">
    <citation type="journal article" date="2019" name="Nat. Plants">
        <title>Stout camphor tree genome fills gaps in understanding of flowering plant genome evolution.</title>
        <authorList>
            <person name="Chaw S.M."/>
            <person name="Liu Y.C."/>
            <person name="Wu Y.W."/>
            <person name="Wang H.Y."/>
            <person name="Lin C.I."/>
            <person name="Wu C.S."/>
            <person name="Ke H.M."/>
            <person name="Chang L.Y."/>
            <person name="Hsu C.Y."/>
            <person name="Yang H.T."/>
            <person name="Sudianto E."/>
            <person name="Hsu M.H."/>
            <person name="Wu K.P."/>
            <person name="Wang L.N."/>
            <person name="Leebens-Mack J.H."/>
            <person name="Tsai I.J."/>
        </authorList>
    </citation>
    <scope>NUCLEOTIDE SEQUENCE [LARGE SCALE GENOMIC DNA]</scope>
    <source>
        <strain evidence="6">cv. Chaw 1501</strain>
        <tissue evidence="5">Young leaves</tissue>
    </source>
</reference>
<accession>A0A3S4NZJ2</accession>
<dbReference type="AlphaFoldDB" id="A0A3S4NZJ2"/>
<organism evidence="5 6">
    <name type="scientific">Cinnamomum micranthum f. kanehirae</name>
    <dbReference type="NCBI Taxonomy" id="337451"/>
    <lineage>
        <taxon>Eukaryota</taxon>
        <taxon>Viridiplantae</taxon>
        <taxon>Streptophyta</taxon>
        <taxon>Embryophyta</taxon>
        <taxon>Tracheophyta</taxon>
        <taxon>Spermatophyta</taxon>
        <taxon>Magnoliopsida</taxon>
        <taxon>Magnoliidae</taxon>
        <taxon>Laurales</taxon>
        <taxon>Lauraceae</taxon>
        <taxon>Cinnamomum</taxon>
    </lineage>
</organism>
<evidence type="ECO:0000313" key="5">
    <source>
        <dbReference type="EMBL" id="RWR83747.1"/>
    </source>
</evidence>
<sequence>MSVPFFSTFQTTSSIENAPFVHLPRAKWVGAFDLYQWEGFWYTLPRLHATIALQNHFKSLDDDVILASSIKTGTTWIKALIPSIMADRILTDEQDPLLTNHPNVLTPSLEFKIYRENTTPNLSEMQSPRLFRTHVPYRALPESIKNSKCRIVYMSRSPKDTFVSMWHFLNTLRSDEEGPFPIEEAFESFCDGVSAFGPFFDHVLEYWKVSLEKPNKILFLTYEEMKHDPKGQVKRLAEFLGRPFEKEEEVDKVVWRCSLERLKSLDVNKEGIDPWEGIAHHAYFRRGTVGDWKNHLTDEMASRLDEITRMKLEGSGLSFQKV</sequence>
<keyword evidence="6" id="KW-1185">Reference proteome</keyword>
<evidence type="ECO:0000313" key="6">
    <source>
        <dbReference type="Proteomes" id="UP000283530"/>
    </source>
</evidence>
<evidence type="ECO:0000256" key="3">
    <source>
        <dbReference type="RuleBase" id="RU361155"/>
    </source>
</evidence>
<dbReference type="Gene3D" id="3.40.50.300">
    <property type="entry name" value="P-loop containing nucleotide triphosphate hydrolases"/>
    <property type="match status" value="1"/>
</dbReference>
<dbReference type="EMBL" id="QPKB01000004">
    <property type="protein sequence ID" value="RWR83747.1"/>
    <property type="molecule type" value="Genomic_DNA"/>
</dbReference>
<comment type="caution">
    <text evidence="5">The sequence shown here is derived from an EMBL/GenBank/DDBJ whole genome shotgun (WGS) entry which is preliminary data.</text>
</comment>
<dbReference type="Proteomes" id="UP000283530">
    <property type="component" value="Unassembled WGS sequence"/>
</dbReference>
<name>A0A3S4NZJ2_9MAGN</name>
<proteinExistence type="inferred from homology"/>
<dbReference type="Pfam" id="PF00685">
    <property type="entry name" value="Sulfotransfer_1"/>
    <property type="match status" value="1"/>
</dbReference>
<evidence type="ECO:0000256" key="1">
    <source>
        <dbReference type="ARBA" id="ARBA00005771"/>
    </source>
</evidence>
<dbReference type="PANTHER" id="PTHR11783">
    <property type="entry name" value="SULFOTRANSFERASE SULT"/>
    <property type="match status" value="1"/>
</dbReference>
<dbReference type="InterPro" id="IPR000863">
    <property type="entry name" value="Sulfotransferase_dom"/>
</dbReference>
<gene>
    <name evidence="5" type="ORF">CKAN_01251100</name>
</gene>
<dbReference type="SUPFAM" id="SSF52540">
    <property type="entry name" value="P-loop containing nucleoside triphosphate hydrolases"/>
    <property type="match status" value="1"/>
</dbReference>
<keyword evidence="2 3" id="KW-0808">Transferase</keyword>
<feature type="domain" description="Sulfotransferase" evidence="4">
    <location>
        <begin position="61"/>
        <end position="316"/>
    </location>
</feature>
<dbReference type="InterPro" id="IPR027417">
    <property type="entry name" value="P-loop_NTPase"/>
</dbReference>
<protein>
    <recommendedName>
        <fullName evidence="3">Sulfotransferase</fullName>
        <ecNumber evidence="3">2.8.2.-</ecNumber>
    </recommendedName>
</protein>
<dbReference type="GO" id="GO:0008146">
    <property type="term" value="F:sulfotransferase activity"/>
    <property type="evidence" value="ECO:0007669"/>
    <property type="project" value="InterPro"/>
</dbReference>
<evidence type="ECO:0000259" key="4">
    <source>
        <dbReference type="Pfam" id="PF00685"/>
    </source>
</evidence>
<dbReference type="OrthoDB" id="205623at2759"/>
<comment type="similarity">
    <text evidence="1 3">Belongs to the sulfotransferase 1 family.</text>
</comment>
<dbReference type="EC" id="2.8.2.-" evidence="3"/>